<dbReference type="EMBL" id="UINC01047246">
    <property type="protein sequence ID" value="SVB56280.1"/>
    <property type="molecule type" value="Genomic_DNA"/>
</dbReference>
<accession>A0A382EZZ7</accession>
<gene>
    <name evidence="1" type="ORF">METZ01_LOCUS209134</name>
</gene>
<dbReference type="GO" id="GO:0000271">
    <property type="term" value="P:polysaccharide biosynthetic process"/>
    <property type="evidence" value="ECO:0007669"/>
    <property type="project" value="TreeGrafter"/>
</dbReference>
<proteinExistence type="predicted"/>
<dbReference type="SUPFAM" id="SSF53383">
    <property type="entry name" value="PLP-dependent transferases"/>
    <property type="match status" value="1"/>
</dbReference>
<dbReference type="InterPro" id="IPR015424">
    <property type="entry name" value="PyrdxlP-dep_Trfase"/>
</dbReference>
<dbReference type="AlphaFoldDB" id="A0A382EZZ7"/>
<dbReference type="Gene3D" id="3.40.640.10">
    <property type="entry name" value="Type I PLP-dependent aspartate aminotransferase-like (Major domain)"/>
    <property type="match status" value="1"/>
</dbReference>
<dbReference type="GO" id="GO:0030170">
    <property type="term" value="F:pyridoxal phosphate binding"/>
    <property type="evidence" value="ECO:0007669"/>
    <property type="project" value="TreeGrafter"/>
</dbReference>
<dbReference type="InterPro" id="IPR000653">
    <property type="entry name" value="DegT/StrS_aminotransferase"/>
</dbReference>
<dbReference type="InterPro" id="IPR015421">
    <property type="entry name" value="PyrdxlP-dep_Trfase_major"/>
</dbReference>
<feature type="non-terminal residue" evidence="1">
    <location>
        <position position="225"/>
    </location>
</feature>
<protein>
    <recommendedName>
        <fullName evidence="2">UDP-4-amino-4, 6-dideoxy-N-acetyl-beta-L-altrosamine transaminase</fullName>
    </recommendedName>
</protein>
<dbReference type="PANTHER" id="PTHR30244">
    <property type="entry name" value="TRANSAMINASE"/>
    <property type="match status" value="1"/>
</dbReference>
<reference evidence="1" key="1">
    <citation type="submission" date="2018-05" db="EMBL/GenBank/DDBJ databases">
        <authorList>
            <person name="Lanie J.A."/>
            <person name="Ng W.-L."/>
            <person name="Kazmierczak K.M."/>
            <person name="Andrzejewski T.M."/>
            <person name="Davidsen T.M."/>
            <person name="Wayne K.J."/>
            <person name="Tettelin H."/>
            <person name="Glass J.I."/>
            <person name="Rusch D."/>
            <person name="Podicherti R."/>
            <person name="Tsui H.-C.T."/>
            <person name="Winkler M.E."/>
        </authorList>
    </citation>
    <scope>NUCLEOTIDE SEQUENCE</scope>
</reference>
<evidence type="ECO:0008006" key="2">
    <source>
        <dbReference type="Google" id="ProtNLM"/>
    </source>
</evidence>
<dbReference type="PANTHER" id="PTHR30244:SF34">
    <property type="entry name" value="DTDP-4-AMINO-4,6-DIDEOXYGALACTOSE TRANSAMINASE"/>
    <property type="match status" value="1"/>
</dbReference>
<name>A0A382EZZ7_9ZZZZ</name>
<dbReference type="GO" id="GO:0008483">
    <property type="term" value="F:transaminase activity"/>
    <property type="evidence" value="ECO:0007669"/>
    <property type="project" value="TreeGrafter"/>
</dbReference>
<evidence type="ECO:0000313" key="1">
    <source>
        <dbReference type="EMBL" id="SVB56280.1"/>
    </source>
</evidence>
<organism evidence="1">
    <name type="scientific">marine metagenome</name>
    <dbReference type="NCBI Taxonomy" id="408172"/>
    <lineage>
        <taxon>unclassified sequences</taxon>
        <taxon>metagenomes</taxon>
        <taxon>ecological metagenomes</taxon>
    </lineage>
</organism>
<sequence length="225" mass="25562">MGLRSGDYLWTSPISFVASANCGLYCGAKIDFVDINKETYNISIDSLKKKLKEAKKKNNLPKILIPVHLAGQSCEMKEIYKLSAKYGFKIIEDASHAMGGKYLGKPVGNCKYSHLTVFSFHPVKAITTGEGGMVMTNSKELSNKLDLFRRHGVLREEFEVKEEQEGSWYYEQIDLGYNYRMNDMQAALGLSQLNRLDNYIEKRHKIADRYNSLLANLPISFPKQS</sequence>
<dbReference type="Pfam" id="PF01041">
    <property type="entry name" value="DegT_DnrJ_EryC1"/>
    <property type="match status" value="1"/>
</dbReference>